<feature type="compositionally biased region" description="Basic residues" evidence="1">
    <location>
        <begin position="252"/>
        <end position="268"/>
    </location>
</feature>
<feature type="region of interest" description="Disordered" evidence="1">
    <location>
        <begin position="557"/>
        <end position="584"/>
    </location>
</feature>
<evidence type="ECO:0000313" key="3">
    <source>
        <dbReference type="Proteomes" id="UP000717328"/>
    </source>
</evidence>
<gene>
    <name evidence="2" type="ORF">H0H81_006302</name>
</gene>
<organism evidence="2 3">
    <name type="scientific">Sphagnurus paluster</name>
    <dbReference type="NCBI Taxonomy" id="117069"/>
    <lineage>
        <taxon>Eukaryota</taxon>
        <taxon>Fungi</taxon>
        <taxon>Dikarya</taxon>
        <taxon>Basidiomycota</taxon>
        <taxon>Agaricomycotina</taxon>
        <taxon>Agaricomycetes</taxon>
        <taxon>Agaricomycetidae</taxon>
        <taxon>Agaricales</taxon>
        <taxon>Tricholomatineae</taxon>
        <taxon>Lyophyllaceae</taxon>
        <taxon>Sphagnurus</taxon>
    </lineage>
</organism>
<reference evidence="2" key="1">
    <citation type="submission" date="2021-02" db="EMBL/GenBank/DDBJ databases">
        <authorList>
            <person name="Nieuwenhuis M."/>
            <person name="Van De Peppel L.J.J."/>
        </authorList>
    </citation>
    <scope>NUCLEOTIDE SEQUENCE</scope>
    <source>
        <strain evidence="2">D49</strain>
    </source>
</reference>
<evidence type="ECO:0000313" key="2">
    <source>
        <dbReference type="EMBL" id="KAG5636954.1"/>
    </source>
</evidence>
<feature type="region of interest" description="Disordered" evidence="1">
    <location>
        <begin position="110"/>
        <end position="276"/>
    </location>
</feature>
<feature type="compositionally biased region" description="Polar residues" evidence="1">
    <location>
        <begin position="299"/>
        <end position="309"/>
    </location>
</feature>
<evidence type="ECO:0000256" key="1">
    <source>
        <dbReference type="SAM" id="MobiDB-lite"/>
    </source>
</evidence>
<feature type="region of interest" description="Disordered" evidence="1">
    <location>
        <begin position="347"/>
        <end position="378"/>
    </location>
</feature>
<feature type="region of interest" description="Disordered" evidence="1">
    <location>
        <begin position="294"/>
        <end position="313"/>
    </location>
</feature>
<feature type="compositionally biased region" description="Low complexity" evidence="1">
    <location>
        <begin position="125"/>
        <end position="167"/>
    </location>
</feature>
<name>A0A9P7FRF1_9AGAR</name>
<protein>
    <submittedName>
        <fullName evidence="2">Uncharacterized protein</fullName>
    </submittedName>
</protein>
<comment type="caution">
    <text evidence="2">The sequence shown here is derived from an EMBL/GenBank/DDBJ whole genome shotgun (WGS) entry which is preliminary data.</text>
</comment>
<feature type="region of interest" description="Disordered" evidence="1">
    <location>
        <begin position="475"/>
        <end position="496"/>
    </location>
</feature>
<keyword evidence="3" id="KW-1185">Reference proteome</keyword>
<sequence>MATPSSSATSPSPPMTYLQHATGQPQPSPIFMDPMEKEQRQRAIEKFMARAEISTVTRALRTRLSYASYKAVHNIHHIPLRDLEAQSQTQSQSASFSRTIAAKRKAAGSNNYYNNPATQGPHGISAGSSSVRRAGSSGSMPPPSTTSSPRTYYPAANANAYATTSNNDPGSSSRTGPNQSLYTSILAPPASKQARTIHNAGDPPVSASSRPLASPRARAPKPTSRSTAEATRSHAKSRKLEHPSSPGSPNTRKVKRTPTSKGKQRQRHSTGVDADGDIDMKAAATLTSLLLNHRPPITGSASSPRSSIDGSEAGSAYSYSHFAQSSARTIAAASPSVPVPAATSASTIADSSFRSHTPPAPLAPSENPSNTPLPAPTDNEAANLMLYLATSPSPARPTTKDSRDLVAYRALGGSPSVLRDKGRVLFAGSAESVEYSKSQPLTRGGETSFTSSISSIGTDMGGSVMETSARIMPTPAQLLPPPSLPSQNTVSGTPPQVRKDANDSLRMIYPSSVEFNFSDFIHGSPSPSRGPILPAPKANLGLRADVGRKLFEEEQMRHVMSSAQSPGKRRDDRALGAGIDLVPT</sequence>
<feature type="region of interest" description="Disordered" evidence="1">
    <location>
        <begin position="1"/>
        <end position="32"/>
    </location>
</feature>
<proteinExistence type="predicted"/>
<feature type="compositionally biased region" description="Polar residues" evidence="1">
    <location>
        <begin position="168"/>
        <end position="183"/>
    </location>
</feature>
<feature type="compositionally biased region" description="Low complexity" evidence="1">
    <location>
        <begin position="1"/>
        <end position="10"/>
    </location>
</feature>
<dbReference type="AlphaFoldDB" id="A0A9P7FRF1"/>
<dbReference type="EMBL" id="JABCKI010005875">
    <property type="protein sequence ID" value="KAG5636954.1"/>
    <property type="molecule type" value="Genomic_DNA"/>
</dbReference>
<dbReference type="OrthoDB" id="2163387at2759"/>
<accession>A0A9P7FRF1</accession>
<feature type="compositionally biased region" description="Low complexity" evidence="1">
    <location>
        <begin position="203"/>
        <end position="222"/>
    </location>
</feature>
<dbReference type="Proteomes" id="UP000717328">
    <property type="component" value="Unassembled WGS sequence"/>
</dbReference>
<reference evidence="2" key="2">
    <citation type="submission" date="2021-10" db="EMBL/GenBank/DDBJ databases">
        <title>Phylogenomics reveals ancestral predisposition of the termite-cultivated fungus Termitomyces towards a domesticated lifestyle.</title>
        <authorList>
            <person name="Auxier B."/>
            <person name="Grum-Grzhimaylo A."/>
            <person name="Cardenas M.E."/>
            <person name="Lodge J.D."/>
            <person name="Laessoe T."/>
            <person name="Pedersen O."/>
            <person name="Smith M.E."/>
            <person name="Kuyper T.W."/>
            <person name="Franco-Molano E.A."/>
            <person name="Baroni T.J."/>
            <person name="Aanen D.K."/>
        </authorList>
    </citation>
    <scope>NUCLEOTIDE SEQUENCE</scope>
    <source>
        <strain evidence="2">D49</strain>
    </source>
</reference>